<dbReference type="AlphaFoldDB" id="A0A0J6ZN62"/>
<accession>A0A0J6ZN62</accession>
<dbReference type="SUPFAM" id="SSF46785">
    <property type="entry name" value="Winged helix' DNA-binding domain"/>
    <property type="match status" value="1"/>
</dbReference>
<organism evidence="2 3">
    <name type="scientific">Megasphaera cerevisiae DSM 20462</name>
    <dbReference type="NCBI Taxonomy" id="1122219"/>
    <lineage>
        <taxon>Bacteria</taxon>
        <taxon>Bacillati</taxon>
        <taxon>Bacillota</taxon>
        <taxon>Negativicutes</taxon>
        <taxon>Veillonellales</taxon>
        <taxon>Veillonellaceae</taxon>
        <taxon>Megasphaera</taxon>
    </lineage>
</organism>
<dbReference type="GO" id="GO:0003700">
    <property type="term" value="F:DNA-binding transcription factor activity"/>
    <property type="evidence" value="ECO:0007669"/>
    <property type="project" value="InterPro"/>
</dbReference>
<dbReference type="InParanoid" id="A0A0J6ZN62"/>
<dbReference type="Pfam" id="PF00126">
    <property type="entry name" value="HTH_1"/>
    <property type="match status" value="1"/>
</dbReference>
<dbReference type="InterPro" id="IPR036388">
    <property type="entry name" value="WH-like_DNA-bd_sf"/>
</dbReference>
<reference evidence="2 3" key="1">
    <citation type="submission" date="2015-06" db="EMBL/GenBank/DDBJ databases">
        <title>Draft genome sequence of beer spoilage bacterium Megasphaera cerevisiae type strain 20462.</title>
        <authorList>
            <person name="Kutumbaka K."/>
            <person name="Pasmowitz J."/>
            <person name="Mategko J."/>
            <person name="Reyes D."/>
            <person name="Friedrich A."/>
            <person name="Han S."/>
            <person name="Martens-Habbena W."/>
            <person name="Neal-McKinney J."/>
            <person name="Janagama H.K."/>
            <person name="Nadala C."/>
            <person name="Samadpour M."/>
        </authorList>
    </citation>
    <scope>NUCLEOTIDE SEQUENCE [LARGE SCALE GENOMIC DNA]</scope>
    <source>
        <strain evidence="2 3">DSM 20462</strain>
    </source>
</reference>
<dbReference type="PANTHER" id="PTHR30432:SF1">
    <property type="entry name" value="DNA-BINDING TRANSCRIPTIONAL DUAL REGULATOR MODE"/>
    <property type="match status" value="1"/>
</dbReference>
<name>A0A0J6ZN62_9FIRM</name>
<dbReference type="EMBL" id="LEKT01000025">
    <property type="protein sequence ID" value="KMO86336.1"/>
    <property type="molecule type" value="Genomic_DNA"/>
</dbReference>
<evidence type="ECO:0000313" key="2">
    <source>
        <dbReference type="EMBL" id="KMO86336.1"/>
    </source>
</evidence>
<dbReference type="PATRIC" id="fig|1122219.3.peg.1416"/>
<dbReference type="InterPro" id="IPR000847">
    <property type="entry name" value="LysR_HTH_N"/>
</dbReference>
<evidence type="ECO:0000313" key="3">
    <source>
        <dbReference type="Proteomes" id="UP000036503"/>
    </source>
</evidence>
<dbReference type="Gene3D" id="1.10.10.10">
    <property type="entry name" value="Winged helix-like DNA-binding domain superfamily/Winged helix DNA-binding domain"/>
    <property type="match status" value="1"/>
</dbReference>
<dbReference type="STRING" id="39029.BSR42_07630"/>
<dbReference type="PANTHER" id="PTHR30432">
    <property type="entry name" value="TRANSCRIPTIONAL REGULATOR MODE"/>
    <property type="match status" value="1"/>
</dbReference>
<proteinExistence type="predicted"/>
<dbReference type="InterPro" id="IPR036390">
    <property type="entry name" value="WH_DNA-bd_sf"/>
</dbReference>
<dbReference type="OrthoDB" id="285216at2"/>
<feature type="domain" description="HTH lysR-type" evidence="1">
    <location>
        <begin position="31"/>
        <end position="87"/>
    </location>
</feature>
<dbReference type="RefSeq" id="WP_048514425.1">
    <property type="nucleotide sequence ID" value="NZ_FUXD01000027.1"/>
</dbReference>
<gene>
    <name evidence="2" type="ORF">AB840_08575</name>
</gene>
<protein>
    <recommendedName>
        <fullName evidence="1">HTH lysR-type domain-containing protein</fullName>
    </recommendedName>
</protein>
<dbReference type="InterPro" id="IPR051815">
    <property type="entry name" value="Molybdate_resp_trans_reg"/>
</dbReference>
<sequence length="127" mass="14241">MNDVRLHYKVTVRIMDDNKAFGPGVAALLEGIGQCGSLQGAARRMNMSYTKAWTVIKNAERIWGFPLTRRYAGGKTGGGSVLTAQAEMLLCRFKAMEQTVDAVAEREFCKYFNADEIKKLKEMDEPR</sequence>
<comment type="caution">
    <text evidence="2">The sequence shown here is derived from an EMBL/GenBank/DDBJ whole genome shotgun (WGS) entry which is preliminary data.</text>
</comment>
<dbReference type="Proteomes" id="UP000036503">
    <property type="component" value="Unassembled WGS sequence"/>
</dbReference>
<evidence type="ECO:0000259" key="1">
    <source>
        <dbReference type="Pfam" id="PF00126"/>
    </source>
</evidence>
<keyword evidence="3" id="KW-1185">Reference proteome</keyword>